<feature type="modified residue" description="Phosphohistidine" evidence="1">
    <location>
        <position position="602"/>
    </location>
</feature>
<dbReference type="PROSITE" id="PS50005">
    <property type="entry name" value="TPR"/>
    <property type="match status" value="1"/>
</dbReference>
<dbReference type="SUPFAM" id="SSF48452">
    <property type="entry name" value="TPR-like"/>
    <property type="match status" value="1"/>
</dbReference>
<dbReference type="RefSeq" id="WP_207912307.1">
    <property type="nucleotide sequence ID" value="NZ_SLZT01000014.1"/>
</dbReference>
<dbReference type="InterPro" id="IPR036641">
    <property type="entry name" value="HPT_dom_sf"/>
</dbReference>
<dbReference type="InterPro" id="IPR011990">
    <property type="entry name" value="TPR-like_helical_dom_sf"/>
</dbReference>
<proteinExistence type="predicted"/>
<evidence type="ECO:0000259" key="4">
    <source>
        <dbReference type="PROSITE" id="PS50894"/>
    </source>
</evidence>
<dbReference type="SUPFAM" id="SSF55874">
    <property type="entry name" value="ATPase domain of HSP90 chaperone/DNA topoisomerase II/histidine kinase"/>
    <property type="match status" value="1"/>
</dbReference>
<dbReference type="SUPFAM" id="SSF47226">
    <property type="entry name" value="Histidine-containing phosphotransfer domain, HPT domain"/>
    <property type="match status" value="1"/>
</dbReference>
<dbReference type="Gene3D" id="1.25.40.10">
    <property type="entry name" value="Tetratricopeptide repeat domain"/>
    <property type="match status" value="1"/>
</dbReference>
<dbReference type="InterPro" id="IPR003594">
    <property type="entry name" value="HATPase_dom"/>
</dbReference>
<evidence type="ECO:0000256" key="1">
    <source>
        <dbReference type="PROSITE-ProRule" id="PRU00110"/>
    </source>
</evidence>
<sequence length="834" mass="94927">MGTPVFGDDKDLYQNSKVFLPKEFPLWTHEKKAWWLNHHPARSFEPSLAYMLEREKVFTALAVNDLNLASKLCEAMTPSVSDYDLKLKCIEANEGQWPQQRMIQELNVVIRDAKKNGRVNSVSLGLALLGWFQSQSGEIAAALESYKQALALGPFHNERTAVRLDFNLAALYIMTGNPEYVNRGFEVLHRLKDQSANKLQSPDNDPELWERRFALASYNLGFAYAIHRRNYEAALPLLDDASHYPEFERSSHVFAALANAFLKRFKAAKQHLAKVDLEGEQSPILKSYYRCYMDLTIKVWQANHSLASCLVLHPETTIDVKLDIFRRLVEHSGTVYEKEALRQFFDLYTKSIEPELRMKSSQAASQLELQRLEMEAQFKDQTIALGEQIKKLLFGVGTTLIFLILVLAYLGRSRVLISRQARDLETERRNLAEVLTYIDEGIIKIDQNMRILPHYSQKAVKILGRKPDSLGVRDIFSALGLSHDELERAHHALKASLGEPHFNWAVNSHHLPQEASIGGLQYLVYWDPITIASRTREVLVSIRDAATQVSFERDDLHKSRLVAIILAGKGVRSFLERLPELLLRFEQDRVLNRKLDLMRQVHTLKGEARSFRLRSLQDTIHSWEERVSKGDDWQRVDLDDIRRESEMLLEIYRNLQDYMQGGRSDLHNTLQNLFLEGQERLAANGFALRYSISITNRSLQEHEETALKTIAIHGITNAIDHGYIYSPRQQGDEAHIEVSLEIQDDLKVFEIRDHGGGIPMGKGPTASSFDWQSQEHLSQEGVTSMTSVQSSSGRGIGLSAIAAAVAGLGGQWVFCKATPQGTSLRVSWRDESFH</sequence>
<dbReference type="InterPro" id="IPR008207">
    <property type="entry name" value="Sig_transdc_His_kin_Hpt_dom"/>
</dbReference>
<keyword evidence="3" id="KW-0812">Transmembrane</keyword>
<dbReference type="InterPro" id="IPR019734">
    <property type="entry name" value="TPR_rpt"/>
</dbReference>
<evidence type="ECO:0000313" key="5">
    <source>
        <dbReference type="EMBL" id="SMF44399.1"/>
    </source>
</evidence>
<keyword evidence="6" id="KW-1185">Reference proteome</keyword>
<keyword evidence="1" id="KW-0597">Phosphoprotein</keyword>
<protein>
    <submittedName>
        <fullName evidence="5">Hpt domain-containing protein</fullName>
    </submittedName>
</protein>
<dbReference type="InterPro" id="IPR036890">
    <property type="entry name" value="HATPase_C_sf"/>
</dbReference>
<dbReference type="PROSITE" id="PS50894">
    <property type="entry name" value="HPT"/>
    <property type="match status" value="1"/>
</dbReference>
<dbReference type="Gene3D" id="1.20.120.160">
    <property type="entry name" value="HPT domain"/>
    <property type="match status" value="1"/>
</dbReference>
<keyword evidence="3" id="KW-1133">Transmembrane helix</keyword>
<dbReference type="GO" id="GO:0004672">
    <property type="term" value="F:protein kinase activity"/>
    <property type="evidence" value="ECO:0007669"/>
    <property type="project" value="UniProtKB-ARBA"/>
</dbReference>
<gene>
    <name evidence="5" type="ORF">SAMN06296036_113130</name>
</gene>
<dbReference type="EMBL" id="FWZT01000013">
    <property type="protein sequence ID" value="SMF44399.1"/>
    <property type="molecule type" value="Genomic_DNA"/>
</dbReference>
<name>A0A1Y6CAC1_9BACT</name>
<dbReference type="Proteomes" id="UP000192907">
    <property type="component" value="Unassembled WGS sequence"/>
</dbReference>
<accession>A0A1Y6CAC1</accession>
<dbReference type="Gene3D" id="3.30.565.10">
    <property type="entry name" value="Histidine kinase-like ATPase, C-terminal domain"/>
    <property type="match status" value="1"/>
</dbReference>
<keyword evidence="2" id="KW-0802">TPR repeat</keyword>
<evidence type="ECO:0000256" key="3">
    <source>
        <dbReference type="SAM" id="Phobius"/>
    </source>
</evidence>
<keyword evidence="3" id="KW-0472">Membrane</keyword>
<reference evidence="6" key="1">
    <citation type="submission" date="2017-04" db="EMBL/GenBank/DDBJ databases">
        <authorList>
            <person name="Varghese N."/>
            <person name="Submissions S."/>
        </authorList>
    </citation>
    <scope>NUCLEOTIDE SEQUENCE [LARGE SCALE GENOMIC DNA]</scope>
    <source>
        <strain evidence="6">RKEM611</strain>
    </source>
</reference>
<dbReference type="Pfam" id="PF01627">
    <property type="entry name" value="Hpt"/>
    <property type="match status" value="1"/>
</dbReference>
<feature type="domain" description="HPt" evidence="4">
    <location>
        <begin position="563"/>
        <end position="662"/>
    </location>
</feature>
<organism evidence="5 6">
    <name type="scientific">Pseudobacteriovorax antillogorgiicola</name>
    <dbReference type="NCBI Taxonomy" id="1513793"/>
    <lineage>
        <taxon>Bacteria</taxon>
        <taxon>Pseudomonadati</taxon>
        <taxon>Bdellovibrionota</taxon>
        <taxon>Oligoflexia</taxon>
        <taxon>Oligoflexales</taxon>
        <taxon>Pseudobacteriovoracaceae</taxon>
        <taxon>Pseudobacteriovorax</taxon>
    </lineage>
</organism>
<feature type="transmembrane region" description="Helical" evidence="3">
    <location>
        <begin position="392"/>
        <end position="410"/>
    </location>
</feature>
<feature type="repeat" description="TPR" evidence="2">
    <location>
        <begin position="123"/>
        <end position="156"/>
    </location>
</feature>
<dbReference type="GO" id="GO:0000160">
    <property type="term" value="P:phosphorelay signal transduction system"/>
    <property type="evidence" value="ECO:0007669"/>
    <property type="project" value="InterPro"/>
</dbReference>
<dbReference type="SMART" id="SM00387">
    <property type="entry name" value="HATPase_c"/>
    <property type="match status" value="1"/>
</dbReference>
<dbReference type="Gene3D" id="3.30.450.20">
    <property type="entry name" value="PAS domain"/>
    <property type="match status" value="1"/>
</dbReference>
<evidence type="ECO:0000256" key="2">
    <source>
        <dbReference type="PROSITE-ProRule" id="PRU00339"/>
    </source>
</evidence>
<dbReference type="Pfam" id="PF02518">
    <property type="entry name" value="HATPase_c"/>
    <property type="match status" value="1"/>
</dbReference>
<dbReference type="STRING" id="1513793.SAMN06296036_113130"/>
<evidence type="ECO:0000313" key="6">
    <source>
        <dbReference type="Proteomes" id="UP000192907"/>
    </source>
</evidence>
<dbReference type="AlphaFoldDB" id="A0A1Y6CAC1"/>